<name>U1PF68_9EURY</name>
<gene>
    <name evidence="1" type="ORF">J07HQW1_00763</name>
</gene>
<proteinExistence type="predicted"/>
<dbReference type="AlphaFoldDB" id="U1PF68"/>
<sequence>MAEKRDIPTAEKVATAVDDDVVTAQRALRAVKFNDDADE</sequence>
<accession>U1PF68</accession>
<dbReference type="HOGENOM" id="CLU_3302665_0_0_2"/>
<organism evidence="1 2">
    <name type="scientific">Haloquadratum walsbyi J07HQW1</name>
    <dbReference type="NCBI Taxonomy" id="1238424"/>
    <lineage>
        <taxon>Archaea</taxon>
        <taxon>Methanobacteriati</taxon>
        <taxon>Methanobacteriota</taxon>
        <taxon>Stenosarchaea group</taxon>
        <taxon>Halobacteria</taxon>
        <taxon>Halobacteriales</taxon>
        <taxon>Haloferacaceae</taxon>
        <taxon>Haloquadratum</taxon>
    </lineage>
</organism>
<protein>
    <submittedName>
        <fullName evidence="1">Uncharacterized protein</fullName>
    </submittedName>
</protein>
<dbReference type="STRING" id="1238424.J07HQW1_00763"/>
<dbReference type="EMBL" id="KE356560">
    <property type="protein sequence ID" value="ERG90736.1"/>
    <property type="molecule type" value="Genomic_DNA"/>
</dbReference>
<dbReference type="Proteomes" id="UP000030649">
    <property type="component" value="Unassembled WGS sequence"/>
</dbReference>
<reference evidence="1 2" key="1">
    <citation type="journal article" date="2013" name="PLoS ONE">
        <title>Assembly-driven community genomics of a hypersaline microbial ecosystem.</title>
        <authorList>
            <person name="Podell S."/>
            <person name="Ugalde J.A."/>
            <person name="Narasingarao P."/>
            <person name="Banfield J.F."/>
            <person name="Heidelberg K.B."/>
            <person name="Allen E.E."/>
        </authorList>
    </citation>
    <scope>NUCLEOTIDE SEQUENCE [LARGE SCALE GENOMIC DNA]</scope>
    <source>
        <strain evidence="2">J07HQW1</strain>
    </source>
</reference>
<evidence type="ECO:0000313" key="1">
    <source>
        <dbReference type="EMBL" id="ERG90736.1"/>
    </source>
</evidence>
<evidence type="ECO:0000313" key="2">
    <source>
        <dbReference type="Proteomes" id="UP000030649"/>
    </source>
</evidence>